<accession>A0AAF3J477</accession>
<organism evidence="2 3">
    <name type="scientific">Mesorhabditis belari</name>
    <dbReference type="NCBI Taxonomy" id="2138241"/>
    <lineage>
        <taxon>Eukaryota</taxon>
        <taxon>Metazoa</taxon>
        <taxon>Ecdysozoa</taxon>
        <taxon>Nematoda</taxon>
        <taxon>Chromadorea</taxon>
        <taxon>Rhabditida</taxon>
        <taxon>Rhabditina</taxon>
        <taxon>Rhabditomorpha</taxon>
        <taxon>Rhabditoidea</taxon>
        <taxon>Rhabditidae</taxon>
        <taxon>Mesorhabditinae</taxon>
        <taxon>Mesorhabditis</taxon>
    </lineage>
</organism>
<reference evidence="3" key="1">
    <citation type="submission" date="2024-02" db="UniProtKB">
        <authorList>
            <consortium name="WormBaseParasite"/>
        </authorList>
    </citation>
    <scope>IDENTIFICATION</scope>
</reference>
<evidence type="ECO:0000313" key="3">
    <source>
        <dbReference type="WBParaSite" id="MBELARI_LOCUS15166.1"/>
    </source>
</evidence>
<dbReference type="PANTHER" id="PTHR16525">
    <property type="entry name" value="PROTEIN C12ORF4"/>
    <property type="match status" value="1"/>
</dbReference>
<dbReference type="GO" id="GO:0005737">
    <property type="term" value="C:cytoplasm"/>
    <property type="evidence" value="ECO:0007669"/>
    <property type="project" value="TreeGrafter"/>
</dbReference>
<sequence>MDFEEPTLCDDYLPLDIVTFEAQLQYRGLGKKVKATIPLPLPDSSDADEFIAHIVTTQKIPDPLRPELKKKFEEFIEKERQRLEDARDDQLILNSRIEDLDLQWSRVFEEQNEKPCTSTASQFGDYFLFIMENSSAERLTLLMEKEVQMVDKMSSIVRARDWELDSLRRECETLMESTTGDAHPHELSRLNEKMRHVHNTYTCQIEALLERQKFSYRKIVATMYETDELPKELIEEEKDSNLVISRVFSQQDSFAEENIFDESFTIYLGAQLKTMHNVRLLSRKTPLNGPLGGSISQRLQSAMNLYRRGGLHGTIILVEKHPMWHTQERTDLARACEKSTELHFETLGKQLEQVQNSIQGANQWRCEQSLQKVTAGQSLQTPFDAEKQREECSLLVGDLYTTRHSNLDGVQIIFHLVIDNALRSGDITSRHPCLAGIRNVIRACSRFGVTSISIPLLLVEEANENMTVQWCVKRAELVFKCVKGYLMEVCGSGWESSAPGGPALSHSPHYNINFVLPSGLGASGMLDEVEAPATTSIEQTEPLQDL</sequence>
<keyword evidence="2" id="KW-1185">Reference proteome</keyword>
<dbReference type="WBParaSite" id="MBELARI_LOCUS15166.1">
    <property type="protein sequence ID" value="MBELARI_LOCUS15166.1"/>
    <property type="gene ID" value="MBELARI_LOCUS15166"/>
</dbReference>
<protein>
    <submittedName>
        <fullName evidence="3">Uncharacterized protein</fullName>
    </submittedName>
</protein>
<dbReference type="Proteomes" id="UP000887575">
    <property type="component" value="Unassembled WGS sequence"/>
</dbReference>
<name>A0AAF3J477_9BILA</name>
<dbReference type="Pfam" id="PF10154">
    <property type="entry name" value="Fy-3"/>
    <property type="match status" value="1"/>
</dbReference>
<evidence type="ECO:0000313" key="2">
    <source>
        <dbReference type="Proteomes" id="UP000887575"/>
    </source>
</evidence>
<proteinExistence type="predicted"/>
<keyword evidence="1" id="KW-0175">Coiled coil</keyword>
<evidence type="ECO:0000256" key="1">
    <source>
        <dbReference type="SAM" id="Coils"/>
    </source>
</evidence>
<dbReference type="InterPro" id="IPR019311">
    <property type="entry name" value="Fy-3"/>
</dbReference>
<dbReference type="AlphaFoldDB" id="A0AAF3J477"/>
<dbReference type="PANTHER" id="PTHR16525:SF0">
    <property type="entry name" value="PROTEIN C12ORF4"/>
    <property type="match status" value="1"/>
</dbReference>
<feature type="coiled-coil region" evidence="1">
    <location>
        <begin position="69"/>
        <end position="96"/>
    </location>
</feature>